<evidence type="ECO:0000256" key="3">
    <source>
        <dbReference type="ARBA" id="ARBA00022694"/>
    </source>
</evidence>
<keyword evidence="6" id="KW-0547">Nucleotide-binding</keyword>
<dbReference type="Pfam" id="PF01743">
    <property type="entry name" value="PolyA_pol"/>
    <property type="match status" value="1"/>
</dbReference>
<evidence type="ECO:0000259" key="9">
    <source>
        <dbReference type="Pfam" id="PF01743"/>
    </source>
</evidence>
<keyword evidence="5" id="KW-0479">Metal-binding</keyword>
<comment type="caution">
    <text evidence="11">The sequence shown here is derived from an EMBL/GenBank/DDBJ whole genome shotgun (WGS) entry which is preliminary data.</text>
</comment>
<evidence type="ECO:0000256" key="4">
    <source>
        <dbReference type="ARBA" id="ARBA00022695"/>
    </source>
</evidence>
<dbReference type="Gene3D" id="3.30.460.10">
    <property type="entry name" value="Beta Polymerase, domain 2"/>
    <property type="match status" value="1"/>
</dbReference>
<dbReference type="CDD" id="cd05398">
    <property type="entry name" value="NT_ClassII-CCAase"/>
    <property type="match status" value="1"/>
</dbReference>
<sequence length="404" mass="44086">MKPSGRLDAAPWSHDAAVRTLFDVLGPAGITARFVGGWVRDAVRGAPLRGEPDLAVDRPPETLMDVLEAARIKVVPTGLKHGTVTAVIAGRPFELTTLRRDVETDGRHAVVAYTDDWLEDASRRDFTFNALYADPDGTLYDPFDGRADLAAAHVRFIGDADQRIAEDRLRILRFFRFHAWYGKPPFDSEGFMACRRNAGGLRGLSGERVRNEFLRLLEAPAPADTVGAMREAAILDHWLPECIGVAKLRALIAREDEPASVRRLASLLSPDADATAIGKRLRLSTQQALRLEVMLAADPVIDVAGGPKAWRAQIYALGGNLYADRLLLATEAPGDWRGALAMARDWTPPELPVSGGDALKLGLKPGPKVGSLIEAVERWWIDGDFAADRAACLAELERRVRAAP</sequence>
<organism evidence="11 12">
    <name type="scientific">Reyranella aquatilis</name>
    <dbReference type="NCBI Taxonomy" id="2035356"/>
    <lineage>
        <taxon>Bacteria</taxon>
        <taxon>Pseudomonadati</taxon>
        <taxon>Pseudomonadota</taxon>
        <taxon>Alphaproteobacteria</taxon>
        <taxon>Hyphomicrobiales</taxon>
        <taxon>Reyranellaceae</taxon>
        <taxon>Reyranella</taxon>
    </lineage>
</organism>
<dbReference type="PANTHER" id="PTHR46173">
    <property type="entry name" value="CCA TRNA NUCLEOTIDYLTRANSFERASE 1, MITOCHONDRIAL"/>
    <property type="match status" value="1"/>
</dbReference>
<keyword evidence="3" id="KW-0819">tRNA processing</keyword>
<accession>A0ABS8KWI4</accession>
<evidence type="ECO:0000313" key="11">
    <source>
        <dbReference type="EMBL" id="MCC8430410.1"/>
    </source>
</evidence>
<keyword evidence="8" id="KW-0694">RNA-binding</keyword>
<evidence type="ECO:0000256" key="1">
    <source>
        <dbReference type="ARBA" id="ARBA00001946"/>
    </source>
</evidence>
<evidence type="ECO:0000256" key="5">
    <source>
        <dbReference type="ARBA" id="ARBA00022723"/>
    </source>
</evidence>
<dbReference type="InterPro" id="IPR050264">
    <property type="entry name" value="Bact_CCA-adding_enz_type3_sf"/>
</dbReference>
<evidence type="ECO:0000256" key="2">
    <source>
        <dbReference type="ARBA" id="ARBA00022679"/>
    </source>
</evidence>
<evidence type="ECO:0000259" key="10">
    <source>
        <dbReference type="Pfam" id="PF12627"/>
    </source>
</evidence>
<dbReference type="RefSeq" id="WP_230551572.1">
    <property type="nucleotide sequence ID" value="NZ_JAJISD010000006.1"/>
</dbReference>
<dbReference type="Proteomes" id="UP001198862">
    <property type="component" value="Unassembled WGS sequence"/>
</dbReference>
<comment type="cofactor">
    <cofactor evidence="1">
        <name>Mg(2+)</name>
        <dbReference type="ChEBI" id="CHEBI:18420"/>
    </cofactor>
</comment>
<dbReference type="SUPFAM" id="SSF81891">
    <property type="entry name" value="Poly A polymerase C-terminal region-like"/>
    <property type="match status" value="1"/>
</dbReference>
<gene>
    <name evidence="11" type="ORF">LJ725_15655</name>
</gene>
<evidence type="ECO:0000256" key="8">
    <source>
        <dbReference type="RuleBase" id="RU003953"/>
    </source>
</evidence>
<dbReference type="EMBL" id="JAJISD010000006">
    <property type="protein sequence ID" value="MCC8430410.1"/>
    <property type="molecule type" value="Genomic_DNA"/>
</dbReference>
<dbReference type="SUPFAM" id="SSF81301">
    <property type="entry name" value="Nucleotidyltransferase"/>
    <property type="match status" value="1"/>
</dbReference>
<dbReference type="Gene3D" id="1.10.3090.10">
    <property type="entry name" value="cca-adding enzyme, domain 2"/>
    <property type="match status" value="1"/>
</dbReference>
<evidence type="ECO:0000313" key="12">
    <source>
        <dbReference type="Proteomes" id="UP001198862"/>
    </source>
</evidence>
<reference evidence="11 12" key="1">
    <citation type="submission" date="2021-11" db="EMBL/GenBank/DDBJ databases">
        <authorList>
            <person name="Lee D.-H."/>
            <person name="Kim S.-B."/>
        </authorList>
    </citation>
    <scope>NUCLEOTIDE SEQUENCE [LARGE SCALE GENOMIC DNA]</scope>
    <source>
        <strain evidence="11 12">KCTC 52223</strain>
    </source>
</reference>
<keyword evidence="7" id="KW-0460">Magnesium</keyword>
<keyword evidence="12" id="KW-1185">Reference proteome</keyword>
<dbReference type="InterPro" id="IPR043519">
    <property type="entry name" value="NT_sf"/>
</dbReference>
<comment type="similarity">
    <text evidence="8">Belongs to the tRNA nucleotidyltransferase/poly(A) polymerase family.</text>
</comment>
<proteinExistence type="inferred from homology"/>
<protein>
    <submittedName>
        <fullName evidence="11">CCA tRNA nucleotidyltransferase</fullName>
    </submittedName>
</protein>
<evidence type="ECO:0000256" key="7">
    <source>
        <dbReference type="ARBA" id="ARBA00022842"/>
    </source>
</evidence>
<name>A0ABS8KWI4_9HYPH</name>
<feature type="domain" description="Poly A polymerase head" evidence="9">
    <location>
        <begin position="32"/>
        <end position="154"/>
    </location>
</feature>
<dbReference type="Pfam" id="PF12627">
    <property type="entry name" value="PolyA_pol_RNAbd"/>
    <property type="match status" value="1"/>
</dbReference>
<keyword evidence="4" id="KW-0548">Nucleotidyltransferase</keyword>
<dbReference type="InterPro" id="IPR002646">
    <property type="entry name" value="PolA_pol_head_dom"/>
</dbReference>
<feature type="domain" description="tRNA nucleotidyltransferase/poly(A) polymerase RNA and SrmB- binding" evidence="10">
    <location>
        <begin position="191"/>
        <end position="241"/>
    </location>
</feature>
<evidence type="ECO:0000256" key="6">
    <source>
        <dbReference type="ARBA" id="ARBA00022741"/>
    </source>
</evidence>
<dbReference type="PANTHER" id="PTHR46173:SF1">
    <property type="entry name" value="CCA TRNA NUCLEOTIDYLTRANSFERASE 1, MITOCHONDRIAL"/>
    <property type="match status" value="1"/>
</dbReference>
<dbReference type="InterPro" id="IPR032828">
    <property type="entry name" value="PolyA_RNA-bd"/>
</dbReference>
<keyword evidence="2 8" id="KW-0808">Transferase</keyword>